<keyword evidence="2" id="KW-1003">Cell membrane</keyword>
<dbReference type="InterPro" id="IPR004117">
    <property type="entry name" value="7tm6_olfct_rcpt"/>
</dbReference>
<feature type="transmembrane region" description="Helical" evidence="10">
    <location>
        <begin position="145"/>
        <end position="163"/>
    </location>
</feature>
<evidence type="ECO:0000256" key="6">
    <source>
        <dbReference type="ARBA" id="ARBA00022989"/>
    </source>
</evidence>
<evidence type="ECO:0000256" key="3">
    <source>
        <dbReference type="ARBA" id="ARBA00022606"/>
    </source>
</evidence>
<keyword evidence="9" id="KW-0807">Transducer</keyword>
<proteinExistence type="evidence at transcript level"/>
<name>A0A1B2G2L9_CNAME</name>
<dbReference type="GO" id="GO:0005886">
    <property type="term" value="C:plasma membrane"/>
    <property type="evidence" value="ECO:0007669"/>
    <property type="project" value="UniProtKB-SubCell"/>
</dbReference>
<keyword evidence="7 10" id="KW-0472">Membrane</keyword>
<evidence type="ECO:0000256" key="4">
    <source>
        <dbReference type="ARBA" id="ARBA00022692"/>
    </source>
</evidence>
<keyword evidence="5" id="KW-0552">Olfaction</keyword>
<dbReference type="Pfam" id="PF02949">
    <property type="entry name" value="7tm_6"/>
    <property type="match status" value="1"/>
</dbReference>
<feature type="transmembrane region" description="Helical" evidence="10">
    <location>
        <begin position="86"/>
        <end position="105"/>
    </location>
</feature>
<keyword evidence="3" id="KW-0716">Sensory transduction</keyword>
<feature type="transmembrane region" description="Helical" evidence="10">
    <location>
        <begin position="217"/>
        <end position="241"/>
    </location>
</feature>
<comment type="subcellular location">
    <subcellularLocation>
        <location evidence="1">Cell membrane</location>
        <topology evidence="1">Multi-pass membrane protein</topology>
    </subcellularLocation>
</comment>
<dbReference type="PANTHER" id="PTHR21137:SF35">
    <property type="entry name" value="ODORANT RECEPTOR 19A-RELATED"/>
    <property type="match status" value="1"/>
</dbReference>
<evidence type="ECO:0000256" key="5">
    <source>
        <dbReference type="ARBA" id="ARBA00022725"/>
    </source>
</evidence>
<keyword evidence="6 10" id="KW-1133">Transmembrane helix</keyword>
<evidence type="ECO:0000256" key="1">
    <source>
        <dbReference type="ARBA" id="ARBA00004651"/>
    </source>
</evidence>
<dbReference type="AlphaFoldDB" id="A0A1B2G2L9"/>
<reference evidence="11" key="1">
    <citation type="submission" date="2016-01" db="EMBL/GenBank/DDBJ databases">
        <title>Olfactory receptor genes identified from the antennae of Cnaphalocrocis medinalis.</title>
        <authorList>
            <person name="Liu S."/>
        </authorList>
    </citation>
    <scope>NUCLEOTIDE SEQUENCE</scope>
    <source>
        <strain evidence="11">HF</strain>
    </source>
</reference>
<dbReference type="GO" id="GO:0007165">
    <property type="term" value="P:signal transduction"/>
    <property type="evidence" value="ECO:0007669"/>
    <property type="project" value="UniProtKB-KW"/>
</dbReference>
<dbReference type="EMBL" id="KU598894">
    <property type="protein sequence ID" value="ANZ03140.1"/>
    <property type="molecule type" value="mRNA"/>
</dbReference>
<evidence type="ECO:0000256" key="7">
    <source>
        <dbReference type="ARBA" id="ARBA00023136"/>
    </source>
</evidence>
<keyword evidence="8 11" id="KW-0675">Receptor</keyword>
<accession>A0A1B2G2L9</accession>
<feature type="non-terminal residue" evidence="11">
    <location>
        <position position="389"/>
    </location>
</feature>
<dbReference type="PANTHER" id="PTHR21137">
    <property type="entry name" value="ODORANT RECEPTOR"/>
    <property type="match status" value="1"/>
</dbReference>
<evidence type="ECO:0000256" key="2">
    <source>
        <dbReference type="ARBA" id="ARBA00022475"/>
    </source>
</evidence>
<organism evidence="11">
    <name type="scientific">Cnaphalocrocis medinalis</name>
    <name type="common">Rice leaffolder moth</name>
    <dbReference type="NCBI Taxonomy" id="437488"/>
    <lineage>
        <taxon>Eukaryota</taxon>
        <taxon>Metazoa</taxon>
        <taxon>Ecdysozoa</taxon>
        <taxon>Arthropoda</taxon>
        <taxon>Hexapoda</taxon>
        <taxon>Insecta</taxon>
        <taxon>Pterygota</taxon>
        <taxon>Neoptera</taxon>
        <taxon>Endopterygota</taxon>
        <taxon>Lepidoptera</taxon>
        <taxon>Glossata</taxon>
        <taxon>Ditrysia</taxon>
        <taxon>Pyraloidea</taxon>
        <taxon>Crambidae</taxon>
        <taxon>Pyraustinae</taxon>
        <taxon>Cnaphalocrocis</taxon>
    </lineage>
</organism>
<evidence type="ECO:0000256" key="8">
    <source>
        <dbReference type="ARBA" id="ARBA00023170"/>
    </source>
</evidence>
<sequence>MPKKFFLISDGSDLAGITIANNIRYIRILRNSMLWLYAWPRKAVGEKERKTMFYERIFIISLIIACIISSSIYVKNNTAKLSFFELGHTYITILMTVVCLVRSFLIISPSYHKLMADFLAKIHLLNWKEKSDYAMKQHLLIHKMCHFFTMYIFGTMYSGMILFNMTPIYNNITTGAYNPAKLGKENVTLQLAVYYALPFDYMSTYKGYAIVFSFNCYVSYMCSCWFCIIDLMMTVFVIHIWGHLNIITYYLENFTNIQGLDGERNVPWYTEEENHKAFLGLRDIIIYHSQIVKFITRMSQIFGPSLLVYYAFHQTSLCLLLLECSQMSTEVLLRYGPLTVILFQQLIQLSLIFELLGSMTDKLVNGAYSVPWELMDTRNRKLVIVMLRQ</sequence>
<evidence type="ECO:0000313" key="11">
    <source>
        <dbReference type="EMBL" id="ANZ03140.1"/>
    </source>
</evidence>
<keyword evidence="4 10" id="KW-0812">Transmembrane</keyword>
<dbReference type="GO" id="GO:0004984">
    <property type="term" value="F:olfactory receptor activity"/>
    <property type="evidence" value="ECO:0007669"/>
    <property type="project" value="InterPro"/>
</dbReference>
<evidence type="ECO:0000256" key="9">
    <source>
        <dbReference type="ARBA" id="ARBA00023224"/>
    </source>
</evidence>
<evidence type="ECO:0000256" key="10">
    <source>
        <dbReference type="SAM" id="Phobius"/>
    </source>
</evidence>
<dbReference type="GO" id="GO:0005549">
    <property type="term" value="F:odorant binding"/>
    <property type="evidence" value="ECO:0007669"/>
    <property type="project" value="InterPro"/>
</dbReference>
<protein>
    <submittedName>
        <fullName evidence="11">Olfactory receptor 27</fullName>
    </submittedName>
</protein>
<feature type="transmembrane region" description="Helical" evidence="10">
    <location>
        <begin position="57"/>
        <end position="74"/>
    </location>
</feature>